<comment type="caution">
    <text evidence="3">The sequence shown here is derived from an EMBL/GenBank/DDBJ whole genome shotgun (WGS) entry which is preliminary data.</text>
</comment>
<sequence length="199" mass="20764">MRLSRNSLQMLATLVVAALPVVAHAHVEEGSLGALDGFLHPIKGADHLLAMLSVGIVSAQIGGRSIWLVPALFVLAMIGGGVVGLNQIMVPHVELGVALSVVALGLAIVFADKRSNVTLVMLFVMLFGALHGHAHGLEAPKTASPIFYSFGFVISTALIHLVGVLVGFLVTEKSRVRNASTYLGCLVSAAGVYFLAGLY</sequence>
<feature type="transmembrane region" description="Helical" evidence="1">
    <location>
        <begin position="117"/>
        <end position="134"/>
    </location>
</feature>
<feature type="signal peptide" evidence="2">
    <location>
        <begin position="1"/>
        <end position="25"/>
    </location>
</feature>
<keyword evidence="2" id="KW-0732">Signal</keyword>
<reference evidence="3 4" key="2">
    <citation type="submission" date="2018-12" db="EMBL/GenBank/DDBJ databases">
        <title>Rhizobacter gummiphilus sp. nov., a rubber-degrading bacterium isolated from the soil of a botanical garden in Japan.</title>
        <authorList>
            <person name="Shunsuke S.S."/>
        </authorList>
    </citation>
    <scope>NUCLEOTIDE SEQUENCE [LARGE SCALE GENOMIC DNA]</scope>
    <source>
        <strain evidence="3 4">S-16</strain>
    </source>
</reference>
<evidence type="ECO:0000256" key="2">
    <source>
        <dbReference type="SAM" id="SignalP"/>
    </source>
</evidence>
<proteinExistence type="predicted"/>
<dbReference type="PIRSF" id="PIRSF016919">
    <property type="entry name" value="HupE_UreJ"/>
    <property type="match status" value="1"/>
</dbReference>
<keyword evidence="4" id="KW-1185">Reference proteome</keyword>
<keyword evidence="1" id="KW-0472">Membrane</keyword>
<dbReference type="Proteomes" id="UP000267464">
    <property type="component" value="Unassembled WGS sequence"/>
</dbReference>
<dbReference type="RefSeq" id="WP_124542211.1">
    <property type="nucleotide sequence ID" value="NZ_QUSW01000006.1"/>
</dbReference>
<gene>
    <name evidence="3" type="ORF">DZC73_20270</name>
</gene>
<evidence type="ECO:0000313" key="4">
    <source>
        <dbReference type="Proteomes" id="UP000267464"/>
    </source>
</evidence>
<name>A0A3N7HNH1_9BURK</name>
<feature type="transmembrane region" description="Helical" evidence="1">
    <location>
        <begin position="66"/>
        <end position="85"/>
    </location>
</feature>
<keyword evidence="1" id="KW-0812">Transmembrane</keyword>
<feature type="transmembrane region" description="Helical" evidence="1">
    <location>
        <begin position="146"/>
        <end position="169"/>
    </location>
</feature>
<dbReference type="OrthoDB" id="9808192at2"/>
<keyword evidence="1" id="KW-1133">Transmembrane helix</keyword>
<accession>A0A3N7HNH1</accession>
<evidence type="ECO:0000313" key="3">
    <source>
        <dbReference type="EMBL" id="RQP22646.1"/>
    </source>
</evidence>
<dbReference type="AlphaFoldDB" id="A0A3N7HNH1"/>
<reference evidence="3 4" key="1">
    <citation type="submission" date="2018-08" db="EMBL/GenBank/DDBJ databases">
        <authorList>
            <person name="Khan S.A."/>
            <person name="Jeon C.O."/>
            <person name="Chun B.H."/>
            <person name="Jeong S.E."/>
        </authorList>
    </citation>
    <scope>NUCLEOTIDE SEQUENCE [LARGE SCALE GENOMIC DNA]</scope>
    <source>
        <strain evidence="3 4">S-16</strain>
    </source>
</reference>
<feature type="transmembrane region" description="Helical" evidence="1">
    <location>
        <begin position="181"/>
        <end position="198"/>
    </location>
</feature>
<protein>
    <submittedName>
        <fullName evidence="3">Urease accessory protein UreJ</fullName>
    </submittedName>
</protein>
<dbReference type="EMBL" id="QUSW01000006">
    <property type="protein sequence ID" value="RQP22646.1"/>
    <property type="molecule type" value="Genomic_DNA"/>
</dbReference>
<organism evidence="3 4">
    <name type="scientific">Piscinibacter terrae</name>
    <dbReference type="NCBI Taxonomy" id="2496871"/>
    <lineage>
        <taxon>Bacteria</taxon>
        <taxon>Pseudomonadati</taxon>
        <taxon>Pseudomonadota</taxon>
        <taxon>Betaproteobacteria</taxon>
        <taxon>Burkholderiales</taxon>
        <taxon>Sphaerotilaceae</taxon>
        <taxon>Piscinibacter</taxon>
    </lineage>
</organism>
<evidence type="ECO:0000256" key="1">
    <source>
        <dbReference type="SAM" id="Phobius"/>
    </source>
</evidence>
<dbReference type="Pfam" id="PF04955">
    <property type="entry name" value="HupE_UreJ"/>
    <property type="match status" value="1"/>
</dbReference>
<feature type="transmembrane region" description="Helical" evidence="1">
    <location>
        <begin position="91"/>
        <end position="110"/>
    </location>
</feature>
<dbReference type="InterPro" id="IPR007038">
    <property type="entry name" value="HupE_UreJ"/>
</dbReference>
<feature type="chain" id="PRO_5018253418" evidence="2">
    <location>
        <begin position="26"/>
        <end position="199"/>
    </location>
</feature>